<gene>
    <name evidence="2" type="ORF">T4C_7616</name>
</gene>
<name>A0A0V1JYG8_TRIPS</name>
<organism evidence="2 3">
    <name type="scientific">Trichinella pseudospiralis</name>
    <name type="common">Parasitic roundworm</name>
    <dbReference type="NCBI Taxonomy" id="6337"/>
    <lineage>
        <taxon>Eukaryota</taxon>
        <taxon>Metazoa</taxon>
        <taxon>Ecdysozoa</taxon>
        <taxon>Nematoda</taxon>
        <taxon>Enoplea</taxon>
        <taxon>Dorylaimia</taxon>
        <taxon>Trichinellida</taxon>
        <taxon>Trichinellidae</taxon>
        <taxon>Trichinella</taxon>
    </lineage>
</organism>
<protein>
    <submittedName>
        <fullName evidence="2">Uncharacterized protein</fullName>
    </submittedName>
</protein>
<feature type="compositionally biased region" description="Basic and acidic residues" evidence="1">
    <location>
        <begin position="145"/>
        <end position="155"/>
    </location>
</feature>
<feature type="region of interest" description="Disordered" evidence="1">
    <location>
        <begin position="140"/>
        <end position="159"/>
    </location>
</feature>
<evidence type="ECO:0000313" key="2">
    <source>
        <dbReference type="EMBL" id="KRZ39573.1"/>
    </source>
</evidence>
<reference evidence="2 3" key="1">
    <citation type="submission" date="2015-01" db="EMBL/GenBank/DDBJ databases">
        <title>Evolution of Trichinella species and genotypes.</title>
        <authorList>
            <person name="Korhonen P.K."/>
            <person name="Edoardo P."/>
            <person name="Giuseppe L.R."/>
            <person name="Gasser R.B."/>
        </authorList>
    </citation>
    <scope>NUCLEOTIDE SEQUENCE [LARGE SCALE GENOMIC DNA]</scope>
    <source>
        <strain evidence="2">ISS176</strain>
    </source>
</reference>
<dbReference type="Proteomes" id="UP000054826">
    <property type="component" value="Unassembled WGS sequence"/>
</dbReference>
<feature type="compositionally biased region" description="Polar residues" evidence="1">
    <location>
        <begin position="75"/>
        <end position="94"/>
    </location>
</feature>
<sequence length="197" mass="22375">MDRLQWLCAGPTDIEAIREATKTLGRTTQFFFESRRCHLDSLPEEERNSAIIEFDELIDKLKTIQRQADERLATAKTSSSTEIAQPPATSNNNHKPYWTMPIPKLPMFDGNILQFKAFWDQFNAACHQIRASSILPGWRSTTRNQRRDNSSRKLSDSGAITARPILPSVGCVGCAYLSDIQHQERSQHGEGRTIHYA</sequence>
<accession>A0A0V1JYG8</accession>
<dbReference type="AlphaFoldDB" id="A0A0V1JYG8"/>
<comment type="caution">
    <text evidence="2">The sequence shown here is derived from an EMBL/GenBank/DDBJ whole genome shotgun (WGS) entry which is preliminary data.</text>
</comment>
<feature type="region of interest" description="Disordered" evidence="1">
    <location>
        <begin position="72"/>
        <end position="95"/>
    </location>
</feature>
<dbReference type="EMBL" id="JYDV01000034">
    <property type="protein sequence ID" value="KRZ39573.1"/>
    <property type="molecule type" value="Genomic_DNA"/>
</dbReference>
<proteinExistence type="predicted"/>
<evidence type="ECO:0000313" key="3">
    <source>
        <dbReference type="Proteomes" id="UP000054826"/>
    </source>
</evidence>
<evidence type="ECO:0000256" key="1">
    <source>
        <dbReference type="SAM" id="MobiDB-lite"/>
    </source>
</evidence>